<dbReference type="Proteomes" id="UP000192342">
    <property type="component" value="Unassembled WGS sequence"/>
</dbReference>
<dbReference type="AlphaFoldDB" id="A0A1Y1SH33"/>
<dbReference type="Pfam" id="PF11750">
    <property type="entry name" value="DUF3307"/>
    <property type="match status" value="1"/>
</dbReference>
<evidence type="ECO:0008006" key="4">
    <source>
        <dbReference type="Google" id="ProtNLM"/>
    </source>
</evidence>
<comment type="caution">
    <text evidence="2">The sequence shown here is derived from an EMBL/GenBank/DDBJ whole genome shotgun (WGS) entry which is preliminary data.</text>
</comment>
<organism evidence="2 3">
    <name type="scientific">Oceanococcus atlanticus</name>
    <dbReference type="NCBI Taxonomy" id="1317117"/>
    <lineage>
        <taxon>Bacteria</taxon>
        <taxon>Pseudomonadati</taxon>
        <taxon>Pseudomonadota</taxon>
        <taxon>Gammaproteobacteria</taxon>
        <taxon>Chromatiales</taxon>
        <taxon>Oceanococcaceae</taxon>
        <taxon>Oceanococcus</taxon>
    </lineage>
</organism>
<sequence length="129" mass="14359">MLASGGIDGNNATMLETLFWLLVGHAVGDFGLQSDWMAVHKNRHYAREAKEGSRKPELIWIEVLGCHCLIHAGAVALATGSVFLGICEFISHWIIDYCKNDQMFGFHTDQALHILSKFVWLGFIALGWA</sequence>
<evidence type="ECO:0000313" key="3">
    <source>
        <dbReference type="Proteomes" id="UP000192342"/>
    </source>
</evidence>
<keyword evidence="3" id="KW-1185">Reference proteome</keyword>
<reference evidence="2 3" key="1">
    <citation type="submission" date="2013-04" db="EMBL/GenBank/DDBJ databases">
        <title>Oceanococcus atlanticus 22II-S10r2 Genome Sequencing.</title>
        <authorList>
            <person name="Lai Q."/>
            <person name="Li G."/>
            <person name="Shao Z."/>
        </authorList>
    </citation>
    <scope>NUCLEOTIDE SEQUENCE [LARGE SCALE GENOMIC DNA]</scope>
    <source>
        <strain evidence="2 3">22II-S10r2</strain>
    </source>
</reference>
<name>A0A1Y1SH33_9GAMM</name>
<accession>A0A1Y1SH33</accession>
<protein>
    <recommendedName>
        <fullName evidence="4">DUF3307 domain-containing protein</fullName>
    </recommendedName>
</protein>
<proteinExistence type="predicted"/>
<keyword evidence="1" id="KW-1133">Transmembrane helix</keyword>
<evidence type="ECO:0000256" key="1">
    <source>
        <dbReference type="SAM" id="Phobius"/>
    </source>
</evidence>
<dbReference type="InterPro" id="IPR021737">
    <property type="entry name" value="Phage_phiKZ_Orf197"/>
</dbReference>
<keyword evidence="1" id="KW-0472">Membrane</keyword>
<gene>
    <name evidence="2" type="ORF">ATO7_02455</name>
</gene>
<feature type="transmembrane region" description="Helical" evidence="1">
    <location>
        <begin position="58"/>
        <end position="91"/>
    </location>
</feature>
<evidence type="ECO:0000313" key="2">
    <source>
        <dbReference type="EMBL" id="ORE88700.1"/>
    </source>
</evidence>
<dbReference type="STRING" id="1317117.ATO7_02455"/>
<dbReference type="RefSeq" id="WP_083559324.1">
    <property type="nucleotide sequence ID" value="NZ_AQQV01000001.1"/>
</dbReference>
<dbReference type="EMBL" id="AQQV01000001">
    <property type="protein sequence ID" value="ORE88700.1"/>
    <property type="molecule type" value="Genomic_DNA"/>
</dbReference>
<keyword evidence="1" id="KW-0812">Transmembrane</keyword>
<feature type="transmembrane region" description="Helical" evidence="1">
    <location>
        <begin position="111"/>
        <end position="128"/>
    </location>
</feature>